<evidence type="ECO:0000256" key="2">
    <source>
        <dbReference type="ARBA" id="ARBA00022448"/>
    </source>
</evidence>
<evidence type="ECO:0000259" key="8">
    <source>
        <dbReference type="PROSITE" id="PS50850"/>
    </source>
</evidence>
<feature type="transmembrane region" description="Helical" evidence="7">
    <location>
        <begin position="21"/>
        <end position="41"/>
    </location>
</feature>
<evidence type="ECO:0000256" key="4">
    <source>
        <dbReference type="ARBA" id="ARBA00022692"/>
    </source>
</evidence>
<comment type="subcellular location">
    <subcellularLocation>
        <location evidence="1">Cell membrane</location>
        <topology evidence="1">Multi-pass membrane protein</topology>
    </subcellularLocation>
</comment>
<evidence type="ECO:0000313" key="10">
    <source>
        <dbReference type="EMBL" id="SUV15463.1"/>
    </source>
</evidence>
<feature type="transmembrane region" description="Helical" evidence="7">
    <location>
        <begin position="146"/>
        <end position="165"/>
    </location>
</feature>
<dbReference type="Pfam" id="PF07690">
    <property type="entry name" value="MFS_1"/>
    <property type="match status" value="1"/>
</dbReference>
<evidence type="ECO:0000256" key="5">
    <source>
        <dbReference type="ARBA" id="ARBA00022989"/>
    </source>
</evidence>
<feature type="transmembrane region" description="Helical" evidence="7">
    <location>
        <begin position="209"/>
        <end position="228"/>
    </location>
</feature>
<evidence type="ECO:0000256" key="6">
    <source>
        <dbReference type="ARBA" id="ARBA00023136"/>
    </source>
</evidence>
<dbReference type="InterPro" id="IPR011701">
    <property type="entry name" value="MFS"/>
</dbReference>
<feature type="transmembrane region" description="Helical" evidence="7">
    <location>
        <begin position="303"/>
        <end position="329"/>
    </location>
</feature>
<proteinExistence type="predicted"/>
<accession>A0A2S0K5B7</accession>
<protein>
    <submittedName>
        <fullName evidence="10">EmrB/QacA family drug resistance transporter</fullName>
    </submittedName>
    <submittedName>
        <fullName evidence="9">MFS transporter</fullName>
    </submittedName>
</protein>
<evidence type="ECO:0000256" key="3">
    <source>
        <dbReference type="ARBA" id="ARBA00022475"/>
    </source>
</evidence>
<dbReference type="PRINTS" id="PR01036">
    <property type="entry name" value="TCRTETB"/>
</dbReference>
<feature type="transmembrane region" description="Helical" evidence="7">
    <location>
        <begin position="177"/>
        <end position="197"/>
    </location>
</feature>
<dbReference type="PANTHER" id="PTHR42718">
    <property type="entry name" value="MAJOR FACILITATOR SUPERFAMILY MULTIDRUG TRANSPORTER MFSC"/>
    <property type="match status" value="1"/>
</dbReference>
<dbReference type="RefSeq" id="WP_029747242.1">
    <property type="nucleotide sequence ID" value="NZ_BJNS01000026.1"/>
</dbReference>
<evidence type="ECO:0000313" key="11">
    <source>
        <dbReference type="Proteomes" id="UP000238825"/>
    </source>
</evidence>
<name>A0A2S0K5B7_LYSSH</name>
<feature type="domain" description="Major facilitator superfamily (MFS) profile" evidence="8">
    <location>
        <begin position="23"/>
        <end position="479"/>
    </location>
</feature>
<dbReference type="SUPFAM" id="SSF103473">
    <property type="entry name" value="MFS general substrate transporter"/>
    <property type="match status" value="1"/>
</dbReference>
<dbReference type="EMBL" id="UFSZ01000001">
    <property type="protein sequence ID" value="SUV15463.1"/>
    <property type="molecule type" value="Genomic_DNA"/>
</dbReference>
<gene>
    <name evidence="10" type="primary">emrB_1</name>
    <name evidence="9" type="ORF">LS41612_20690</name>
    <name evidence="10" type="ORF">NCTC10338_00529</name>
</gene>
<reference evidence="10 12" key="2">
    <citation type="submission" date="2018-06" db="EMBL/GenBank/DDBJ databases">
        <authorList>
            <consortium name="Pathogen Informatics"/>
            <person name="Doyle S."/>
        </authorList>
    </citation>
    <scope>NUCLEOTIDE SEQUENCE [LARGE SCALE GENOMIC DNA]</scope>
    <source>
        <strain evidence="10 12">NCTC10338</strain>
    </source>
</reference>
<feature type="transmembrane region" description="Helical" evidence="7">
    <location>
        <begin position="121"/>
        <end position="139"/>
    </location>
</feature>
<dbReference type="AlphaFoldDB" id="A0A2S0K5B7"/>
<dbReference type="EMBL" id="CP019980">
    <property type="protein sequence ID" value="AVK98563.1"/>
    <property type="molecule type" value="Genomic_DNA"/>
</dbReference>
<feature type="transmembrane region" description="Helical" evidence="7">
    <location>
        <begin position="456"/>
        <end position="474"/>
    </location>
</feature>
<feature type="transmembrane region" description="Helical" evidence="7">
    <location>
        <begin position="92"/>
        <end position="115"/>
    </location>
</feature>
<feature type="transmembrane region" description="Helical" evidence="7">
    <location>
        <begin position="271"/>
        <end position="297"/>
    </location>
</feature>
<feature type="transmembrane region" description="Helical" evidence="7">
    <location>
        <begin position="61"/>
        <end position="80"/>
    </location>
</feature>
<dbReference type="Gene3D" id="1.20.1250.20">
    <property type="entry name" value="MFS general substrate transporter like domains"/>
    <property type="match status" value="1"/>
</dbReference>
<dbReference type="GeneID" id="48278629"/>
<dbReference type="Gene3D" id="1.20.1720.10">
    <property type="entry name" value="Multidrug resistance protein D"/>
    <property type="match status" value="1"/>
</dbReference>
<dbReference type="PROSITE" id="PS50850">
    <property type="entry name" value="MFS"/>
    <property type="match status" value="1"/>
</dbReference>
<dbReference type="GO" id="GO:0005886">
    <property type="term" value="C:plasma membrane"/>
    <property type="evidence" value="ECO:0007669"/>
    <property type="project" value="UniProtKB-SubCell"/>
</dbReference>
<dbReference type="PANTHER" id="PTHR42718:SF43">
    <property type="entry name" value="LINCOMYCIN RESISTANCE PROTEIN LMRB"/>
    <property type="match status" value="1"/>
</dbReference>
<keyword evidence="4 7" id="KW-0812">Transmembrane</keyword>
<sequence>MSLSSTSPANPKIDLRNIKQGPIVFALILGAFVSLLNETLLGNALPILMNEFNVTASTIQWLTTAYMLVVGILVPITALLQQWFTTRQMFLSAMLTFFIGTLIAAISPSFFFLLIGRIIQAFGTGLMLPLLMNTILTIYPSEKRGTAMGLVGLVMLLAPAIGPTLSGVIVDSMDWRWLFYIVIPLTILSILIAFKYLQNVTELKRPKVDYLSIILSTLGFGGIVYSFSASGDLGWSDIKVLSSIIIGVLSLILFSIRQLKIENPILDLRAFSFPMFTLPVVLMFIVMMTMFSTMALLPMFLQTVLLVTAFKSGLLMLPGSIISGIMGPISGRLFDKYRAKAIIIPGIMLVTIGVFLFTTNNADTSIWKIIVMHSLLMVGIIFVMTSQTFGLNQLTPNLYPHGTAIFNTLSQVAGAIGTALGISKMSSGTSAYMEESLDPTNPIEKINGLTAGFQDAFTMGLSLILIALILSLFIKEQKKKVS</sequence>
<feature type="transmembrane region" description="Helical" evidence="7">
    <location>
        <begin position="341"/>
        <end position="359"/>
    </location>
</feature>
<dbReference type="GO" id="GO:0022857">
    <property type="term" value="F:transmembrane transporter activity"/>
    <property type="evidence" value="ECO:0007669"/>
    <property type="project" value="InterPro"/>
</dbReference>
<feature type="transmembrane region" description="Helical" evidence="7">
    <location>
        <begin position="365"/>
        <end position="384"/>
    </location>
</feature>
<evidence type="ECO:0000256" key="7">
    <source>
        <dbReference type="SAM" id="Phobius"/>
    </source>
</evidence>
<evidence type="ECO:0000256" key="1">
    <source>
        <dbReference type="ARBA" id="ARBA00004651"/>
    </source>
</evidence>
<dbReference type="InterPro" id="IPR036259">
    <property type="entry name" value="MFS_trans_sf"/>
</dbReference>
<keyword evidence="6 7" id="KW-0472">Membrane</keyword>
<dbReference type="InterPro" id="IPR020846">
    <property type="entry name" value="MFS_dom"/>
</dbReference>
<dbReference type="Proteomes" id="UP000238825">
    <property type="component" value="Chromosome"/>
</dbReference>
<dbReference type="Proteomes" id="UP000255295">
    <property type="component" value="Unassembled WGS sequence"/>
</dbReference>
<feature type="transmembrane region" description="Helical" evidence="7">
    <location>
        <begin position="240"/>
        <end position="259"/>
    </location>
</feature>
<dbReference type="NCBIfam" id="TIGR00711">
    <property type="entry name" value="efflux_EmrB"/>
    <property type="match status" value="1"/>
</dbReference>
<keyword evidence="5 7" id="KW-1133">Transmembrane helix</keyword>
<keyword evidence="3" id="KW-1003">Cell membrane</keyword>
<keyword evidence="2" id="KW-0813">Transport</keyword>
<evidence type="ECO:0000313" key="9">
    <source>
        <dbReference type="EMBL" id="AVK98563.1"/>
    </source>
</evidence>
<reference evidence="9 11" key="1">
    <citation type="submission" date="2017-03" db="EMBL/GenBank/DDBJ databases">
        <title>The whole genome sequencing and assembly of Lysinibacillus sphaericus DSM 28T strain.</title>
        <authorList>
            <person name="Lee Y.-J."/>
            <person name="Yi H."/>
            <person name="Bahn Y.-S."/>
            <person name="Kim J.F."/>
            <person name="Lee D.-W."/>
        </authorList>
    </citation>
    <scope>NUCLEOTIDE SEQUENCE [LARGE SCALE GENOMIC DNA]</scope>
    <source>
        <strain evidence="9 11">DSM 28</strain>
    </source>
</reference>
<evidence type="ECO:0000313" key="12">
    <source>
        <dbReference type="Proteomes" id="UP000255295"/>
    </source>
</evidence>
<feature type="transmembrane region" description="Helical" evidence="7">
    <location>
        <begin position="404"/>
        <end position="423"/>
    </location>
</feature>
<organism evidence="9 11">
    <name type="scientific">Lysinibacillus sphaericus</name>
    <name type="common">Bacillus sphaericus</name>
    <dbReference type="NCBI Taxonomy" id="1421"/>
    <lineage>
        <taxon>Bacteria</taxon>
        <taxon>Bacillati</taxon>
        <taxon>Bacillota</taxon>
        <taxon>Bacilli</taxon>
        <taxon>Bacillales</taxon>
        <taxon>Bacillaceae</taxon>
        <taxon>Lysinibacillus</taxon>
    </lineage>
</organism>
<dbReference type="InterPro" id="IPR004638">
    <property type="entry name" value="EmrB-like"/>
</dbReference>
<dbReference type="CDD" id="cd17503">
    <property type="entry name" value="MFS_LmrB_MDR_like"/>
    <property type="match status" value="1"/>
</dbReference>